<name>A0A7M5UAM9_9CNID</name>
<evidence type="ECO:0000256" key="4">
    <source>
        <dbReference type="ARBA" id="ARBA00022448"/>
    </source>
</evidence>
<dbReference type="GO" id="GO:0006811">
    <property type="term" value="P:monoatomic ion transport"/>
    <property type="evidence" value="ECO:0007669"/>
    <property type="project" value="UniProtKB-KW"/>
</dbReference>
<organism evidence="13 14">
    <name type="scientific">Clytia hemisphaerica</name>
    <dbReference type="NCBI Taxonomy" id="252671"/>
    <lineage>
        <taxon>Eukaryota</taxon>
        <taxon>Metazoa</taxon>
        <taxon>Cnidaria</taxon>
        <taxon>Hydrozoa</taxon>
        <taxon>Hydroidolina</taxon>
        <taxon>Leptothecata</taxon>
        <taxon>Obeliida</taxon>
        <taxon>Clytiidae</taxon>
        <taxon>Clytia</taxon>
    </lineage>
</organism>
<feature type="transmembrane region" description="Helical" evidence="12">
    <location>
        <begin position="311"/>
        <end position="332"/>
    </location>
</feature>
<dbReference type="Proteomes" id="UP000594262">
    <property type="component" value="Unplaced"/>
</dbReference>
<dbReference type="GO" id="GO:0015098">
    <property type="term" value="F:molybdate ion transmembrane transporter activity"/>
    <property type="evidence" value="ECO:0007669"/>
    <property type="project" value="InterPro"/>
</dbReference>
<feature type="transmembrane region" description="Helical" evidence="12">
    <location>
        <begin position="6"/>
        <end position="24"/>
    </location>
</feature>
<evidence type="ECO:0000256" key="5">
    <source>
        <dbReference type="ARBA" id="ARBA00022475"/>
    </source>
</evidence>
<keyword evidence="5" id="KW-1003">Cell membrane</keyword>
<dbReference type="OrthoDB" id="263957at2759"/>
<evidence type="ECO:0000256" key="6">
    <source>
        <dbReference type="ARBA" id="ARBA00022692"/>
    </source>
</evidence>
<feature type="transmembrane region" description="Helical" evidence="12">
    <location>
        <begin position="249"/>
        <end position="269"/>
    </location>
</feature>
<evidence type="ECO:0000313" key="14">
    <source>
        <dbReference type="Proteomes" id="UP000594262"/>
    </source>
</evidence>
<proteinExistence type="predicted"/>
<feature type="transmembrane region" description="Helical" evidence="12">
    <location>
        <begin position="338"/>
        <end position="359"/>
    </location>
</feature>
<dbReference type="PANTHER" id="PTHR23516:SF1">
    <property type="entry name" value="MOLYBDATE-ANION TRANSPORTER"/>
    <property type="match status" value="1"/>
</dbReference>
<evidence type="ECO:0000256" key="9">
    <source>
        <dbReference type="ARBA" id="ARBA00023136"/>
    </source>
</evidence>
<keyword evidence="14" id="KW-1185">Reference proteome</keyword>
<feature type="transmembrane region" description="Helical" evidence="12">
    <location>
        <begin position="76"/>
        <end position="95"/>
    </location>
</feature>
<dbReference type="Pfam" id="PF05631">
    <property type="entry name" value="MFS_5"/>
    <property type="match status" value="1"/>
</dbReference>
<keyword evidence="6 12" id="KW-0812">Transmembrane</keyword>
<protein>
    <recommendedName>
        <fullName evidence="3">Molybdate-anion transporter</fullName>
    </recommendedName>
    <alternativeName>
        <fullName evidence="10">Major facilitator superfamily domain-containing protein 5</fullName>
    </alternativeName>
    <alternativeName>
        <fullName evidence="11">Molybdate transporter 2 homolog</fullName>
    </alternativeName>
</protein>
<evidence type="ECO:0000256" key="10">
    <source>
        <dbReference type="ARBA" id="ARBA00030646"/>
    </source>
</evidence>
<dbReference type="SUPFAM" id="SSF103473">
    <property type="entry name" value="MFS general substrate transporter"/>
    <property type="match status" value="1"/>
</dbReference>
<dbReference type="EnsemblMetazoa" id="CLYHEMT008355.1">
    <property type="protein sequence ID" value="CLYHEMP008355.1"/>
    <property type="gene ID" value="CLYHEMG008355"/>
</dbReference>
<keyword evidence="7 12" id="KW-1133">Transmembrane helix</keyword>
<comment type="function">
    <text evidence="1">Mediates high-affinity intracellular uptake of the rare oligo-element molybdenum.</text>
</comment>
<evidence type="ECO:0000256" key="12">
    <source>
        <dbReference type="SAM" id="Phobius"/>
    </source>
</evidence>
<dbReference type="PANTHER" id="PTHR23516">
    <property type="entry name" value="SAM (S-ADENOSYL METHIONINE) TRANSPORTER"/>
    <property type="match status" value="1"/>
</dbReference>
<sequence length="440" mass="49263">MLIIAYGVTSILLVIGLVLGFRLWQGKKNQVVINNPAFVNFQQKYFRVYFLALLAEWLQGPYLYKLYHDYGFVDPFIGIIYVCGFVSSIVFGTYTGILTDRLGRKKVCVLFTILYSICCFTKLSHNFFVLCLGRVLGGVSTSLLFSAFDSWYMFEHTQAYQFPTEWMDVTFSKATFYNSVIAITAGFIANLLSEWLQFGPVAPFLFAIPFLVVAGALIQVTWSENHGRSGQACKGCFEGLRLIVMNRGIFLIGAVQAMFESVMYIFVFLWTPVLLPAEPPLGVVFASFMCSIWIGGSLFEHLVARKYKMTTIVCFVVYGVMFANGGAAFASANHPRTSYLLFLVIELLCGIYFPAMGYLRTKVLPAAHHAVIMNWFRVPLNVIASIVLLVLHDSHSPHGITQMFTLCACLLMVGGLFATLLKFTVNDNEMNANTETEELA</sequence>
<dbReference type="GO" id="GO:0005886">
    <property type="term" value="C:plasma membrane"/>
    <property type="evidence" value="ECO:0007669"/>
    <property type="project" value="UniProtKB-SubCell"/>
</dbReference>
<evidence type="ECO:0000256" key="7">
    <source>
        <dbReference type="ARBA" id="ARBA00022989"/>
    </source>
</evidence>
<dbReference type="Gene3D" id="1.20.1250.20">
    <property type="entry name" value="MFS general substrate transporter like domains"/>
    <property type="match status" value="1"/>
</dbReference>
<dbReference type="InterPro" id="IPR036259">
    <property type="entry name" value="MFS_trans_sf"/>
</dbReference>
<feature type="transmembrane region" description="Helical" evidence="12">
    <location>
        <begin position="107"/>
        <end position="129"/>
    </location>
</feature>
<keyword evidence="4" id="KW-0813">Transport</keyword>
<evidence type="ECO:0000256" key="1">
    <source>
        <dbReference type="ARBA" id="ARBA00003019"/>
    </source>
</evidence>
<feature type="transmembrane region" description="Helical" evidence="12">
    <location>
        <begin position="403"/>
        <end position="421"/>
    </location>
</feature>
<feature type="transmembrane region" description="Helical" evidence="12">
    <location>
        <begin position="371"/>
        <end position="391"/>
    </location>
</feature>
<dbReference type="InterPro" id="IPR008509">
    <property type="entry name" value="MOT2/MFSD5"/>
</dbReference>
<evidence type="ECO:0000256" key="3">
    <source>
        <dbReference type="ARBA" id="ARBA00021242"/>
    </source>
</evidence>
<dbReference type="CDD" id="cd17487">
    <property type="entry name" value="MFS_MFSD5_like"/>
    <property type="match status" value="1"/>
</dbReference>
<evidence type="ECO:0000256" key="8">
    <source>
        <dbReference type="ARBA" id="ARBA00023065"/>
    </source>
</evidence>
<evidence type="ECO:0000256" key="11">
    <source>
        <dbReference type="ARBA" id="ARBA00032555"/>
    </source>
</evidence>
<keyword evidence="9 12" id="KW-0472">Membrane</keyword>
<dbReference type="AlphaFoldDB" id="A0A7M5UAM9"/>
<feature type="transmembrane region" description="Helical" evidence="12">
    <location>
        <begin position="204"/>
        <end position="222"/>
    </location>
</feature>
<accession>A0A7M5UAM9</accession>
<evidence type="ECO:0000256" key="2">
    <source>
        <dbReference type="ARBA" id="ARBA00004651"/>
    </source>
</evidence>
<feature type="transmembrane region" description="Helical" evidence="12">
    <location>
        <begin position="175"/>
        <end position="192"/>
    </location>
</feature>
<reference evidence="13" key="1">
    <citation type="submission" date="2021-01" db="UniProtKB">
        <authorList>
            <consortium name="EnsemblMetazoa"/>
        </authorList>
    </citation>
    <scope>IDENTIFICATION</scope>
</reference>
<keyword evidence="8" id="KW-0406">Ion transport</keyword>
<comment type="subcellular location">
    <subcellularLocation>
        <location evidence="2">Cell membrane</location>
        <topology evidence="2">Multi-pass membrane protein</topology>
    </subcellularLocation>
</comment>
<feature type="transmembrane region" description="Helical" evidence="12">
    <location>
        <begin position="281"/>
        <end position="299"/>
    </location>
</feature>
<feature type="transmembrane region" description="Helical" evidence="12">
    <location>
        <begin position="135"/>
        <end position="154"/>
    </location>
</feature>
<evidence type="ECO:0000313" key="13">
    <source>
        <dbReference type="EnsemblMetazoa" id="CLYHEMP008355.1"/>
    </source>
</evidence>